<evidence type="ECO:0000256" key="3">
    <source>
        <dbReference type="ARBA" id="ARBA00022900"/>
    </source>
</evidence>
<dbReference type="Gene3D" id="3.30.497.10">
    <property type="entry name" value="Antithrombin, subunit I, domain 2"/>
    <property type="match status" value="1"/>
</dbReference>
<protein>
    <recommendedName>
        <fullName evidence="6">Serpin domain-containing protein</fullName>
    </recommendedName>
</protein>
<dbReference type="CDD" id="cd19577">
    <property type="entry name" value="serpinJ_IRS-2-like"/>
    <property type="match status" value="1"/>
</dbReference>
<sequence>MTSISVLSVFCVICVAYVSAGVISTSEEETRENFQKLALANNELAFNLHRKLTSSSNKNVFFSPLSISTAFGMLFYGARGETAEEKADLLNELVHDIFSRYFSEVLKGGDSSNGYVMNTANSILVDKHFELLEEYRRNVQELYRASVRDVDFGREAPRIVKEINDWVKEKTNGKIEKLLDDLSPATVLALFNAVYFKGTWKTQFETSKTRNEVFYNNGLESEAKKVPMMHVEKKFPVVFNRDFKALELPYKGENVSMLILLPNNRDGLQALEESLTSEILTKIPEQMHPFKMSISLPKFKLEFEEELSRPLQALGANQIFSAGADLSGMISSRGVSVSQVLHKAVIEVNEKGSEAAAVTGVIMFRSGPLSFKADHPFLFAILEKGSKSNMVLFMGRVNNL</sequence>
<dbReference type="InterPro" id="IPR042185">
    <property type="entry name" value="Serpin_sf_2"/>
</dbReference>
<evidence type="ECO:0000256" key="2">
    <source>
        <dbReference type="ARBA" id="ARBA00022690"/>
    </source>
</evidence>
<dbReference type="PANTHER" id="PTHR11461">
    <property type="entry name" value="SERINE PROTEASE INHIBITOR, SERPIN"/>
    <property type="match status" value="1"/>
</dbReference>
<proteinExistence type="inferred from homology"/>
<dbReference type="InterPro" id="IPR000215">
    <property type="entry name" value="Serpin_fam"/>
</dbReference>
<dbReference type="FunFam" id="3.30.497.10:FF:000001">
    <property type="entry name" value="Serine protease inhibitor"/>
    <property type="match status" value="1"/>
</dbReference>
<comment type="similarity">
    <text evidence="1 4">Belongs to the serpin family.</text>
</comment>
<gene>
    <name evidence="7" type="ORF">LARSCL_LOCUS17658</name>
</gene>
<evidence type="ECO:0000313" key="8">
    <source>
        <dbReference type="Proteomes" id="UP001497382"/>
    </source>
</evidence>
<evidence type="ECO:0000313" key="7">
    <source>
        <dbReference type="EMBL" id="CAL1292434.1"/>
    </source>
</evidence>
<keyword evidence="2" id="KW-0646">Protease inhibitor</keyword>
<dbReference type="SUPFAM" id="SSF56574">
    <property type="entry name" value="Serpins"/>
    <property type="match status" value="1"/>
</dbReference>
<reference evidence="7 8" key="1">
    <citation type="submission" date="2024-04" db="EMBL/GenBank/DDBJ databases">
        <authorList>
            <person name="Rising A."/>
            <person name="Reimegard J."/>
            <person name="Sonavane S."/>
            <person name="Akerstrom W."/>
            <person name="Nylinder S."/>
            <person name="Hedman E."/>
            <person name="Kallberg Y."/>
        </authorList>
    </citation>
    <scope>NUCLEOTIDE SEQUENCE [LARGE SCALE GENOMIC DNA]</scope>
</reference>
<dbReference type="SMART" id="SM00093">
    <property type="entry name" value="SERPIN"/>
    <property type="match status" value="1"/>
</dbReference>
<evidence type="ECO:0000256" key="1">
    <source>
        <dbReference type="ARBA" id="ARBA00009500"/>
    </source>
</evidence>
<dbReference type="PANTHER" id="PTHR11461:SF211">
    <property type="entry name" value="GH10112P-RELATED"/>
    <property type="match status" value="1"/>
</dbReference>
<feature type="signal peptide" evidence="5">
    <location>
        <begin position="1"/>
        <end position="20"/>
    </location>
</feature>
<dbReference type="Proteomes" id="UP001497382">
    <property type="component" value="Unassembled WGS sequence"/>
</dbReference>
<dbReference type="GO" id="GO:0004867">
    <property type="term" value="F:serine-type endopeptidase inhibitor activity"/>
    <property type="evidence" value="ECO:0007669"/>
    <property type="project" value="UniProtKB-KW"/>
</dbReference>
<keyword evidence="3" id="KW-0722">Serine protease inhibitor</keyword>
<dbReference type="Gene3D" id="2.30.39.10">
    <property type="entry name" value="Alpha-1-antitrypsin, domain 1"/>
    <property type="match status" value="1"/>
</dbReference>
<name>A0AAV2B8W2_9ARAC</name>
<feature type="domain" description="Serpin" evidence="6">
    <location>
        <begin position="46"/>
        <end position="400"/>
    </location>
</feature>
<dbReference type="Pfam" id="PF00079">
    <property type="entry name" value="Serpin"/>
    <property type="match status" value="1"/>
</dbReference>
<dbReference type="InterPro" id="IPR023796">
    <property type="entry name" value="Serpin_dom"/>
</dbReference>
<comment type="caution">
    <text evidence="7">The sequence shown here is derived from an EMBL/GenBank/DDBJ whole genome shotgun (WGS) entry which is preliminary data.</text>
</comment>
<dbReference type="PROSITE" id="PS00284">
    <property type="entry name" value="SERPIN"/>
    <property type="match status" value="1"/>
</dbReference>
<feature type="chain" id="PRO_5043740902" description="Serpin domain-containing protein" evidence="5">
    <location>
        <begin position="21"/>
        <end position="400"/>
    </location>
</feature>
<keyword evidence="8" id="KW-1185">Reference proteome</keyword>
<dbReference type="InterPro" id="IPR023795">
    <property type="entry name" value="Serpin_CS"/>
</dbReference>
<dbReference type="InterPro" id="IPR042178">
    <property type="entry name" value="Serpin_sf_1"/>
</dbReference>
<dbReference type="EMBL" id="CAXIEN010000307">
    <property type="protein sequence ID" value="CAL1292434.1"/>
    <property type="molecule type" value="Genomic_DNA"/>
</dbReference>
<evidence type="ECO:0000259" key="6">
    <source>
        <dbReference type="SMART" id="SM00093"/>
    </source>
</evidence>
<organism evidence="7 8">
    <name type="scientific">Larinioides sclopetarius</name>
    <dbReference type="NCBI Taxonomy" id="280406"/>
    <lineage>
        <taxon>Eukaryota</taxon>
        <taxon>Metazoa</taxon>
        <taxon>Ecdysozoa</taxon>
        <taxon>Arthropoda</taxon>
        <taxon>Chelicerata</taxon>
        <taxon>Arachnida</taxon>
        <taxon>Araneae</taxon>
        <taxon>Araneomorphae</taxon>
        <taxon>Entelegynae</taxon>
        <taxon>Araneoidea</taxon>
        <taxon>Araneidae</taxon>
        <taxon>Larinioides</taxon>
    </lineage>
</organism>
<evidence type="ECO:0000256" key="5">
    <source>
        <dbReference type="SAM" id="SignalP"/>
    </source>
</evidence>
<evidence type="ECO:0000256" key="4">
    <source>
        <dbReference type="RuleBase" id="RU000411"/>
    </source>
</evidence>
<dbReference type="GO" id="GO:0005615">
    <property type="term" value="C:extracellular space"/>
    <property type="evidence" value="ECO:0007669"/>
    <property type="project" value="InterPro"/>
</dbReference>
<accession>A0AAV2B8W2</accession>
<keyword evidence="5" id="KW-0732">Signal</keyword>
<dbReference type="AlphaFoldDB" id="A0AAV2B8W2"/>
<dbReference type="InterPro" id="IPR036186">
    <property type="entry name" value="Serpin_sf"/>
</dbReference>